<evidence type="ECO:0000256" key="1">
    <source>
        <dbReference type="SAM" id="MobiDB-lite"/>
    </source>
</evidence>
<keyword evidence="3" id="KW-1185">Reference proteome</keyword>
<feature type="compositionally biased region" description="Low complexity" evidence="1">
    <location>
        <begin position="429"/>
        <end position="444"/>
    </location>
</feature>
<feature type="compositionally biased region" description="Low complexity" evidence="1">
    <location>
        <begin position="485"/>
        <end position="502"/>
    </location>
</feature>
<feature type="compositionally biased region" description="Basic and acidic residues" evidence="1">
    <location>
        <begin position="394"/>
        <end position="403"/>
    </location>
</feature>
<accession>A0A9K3KXF9</accession>
<feature type="compositionally biased region" description="Polar residues" evidence="1">
    <location>
        <begin position="351"/>
        <end position="363"/>
    </location>
</feature>
<organism evidence="2 3">
    <name type="scientific">Nitzschia inconspicua</name>
    <dbReference type="NCBI Taxonomy" id="303405"/>
    <lineage>
        <taxon>Eukaryota</taxon>
        <taxon>Sar</taxon>
        <taxon>Stramenopiles</taxon>
        <taxon>Ochrophyta</taxon>
        <taxon>Bacillariophyta</taxon>
        <taxon>Bacillariophyceae</taxon>
        <taxon>Bacillariophycidae</taxon>
        <taxon>Bacillariales</taxon>
        <taxon>Bacillariaceae</taxon>
        <taxon>Nitzschia</taxon>
    </lineage>
</organism>
<feature type="compositionally biased region" description="Basic and acidic residues" evidence="1">
    <location>
        <begin position="595"/>
        <end position="617"/>
    </location>
</feature>
<feature type="region of interest" description="Disordered" evidence="1">
    <location>
        <begin position="586"/>
        <end position="637"/>
    </location>
</feature>
<dbReference type="Proteomes" id="UP000693970">
    <property type="component" value="Unassembled WGS sequence"/>
</dbReference>
<feature type="region of interest" description="Disordered" evidence="1">
    <location>
        <begin position="227"/>
        <end position="267"/>
    </location>
</feature>
<reference evidence="2" key="1">
    <citation type="journal article" date="2021" name="Sci. Rep.">
        <title>Diploid genomic architecture of Nitzschia inconspicua, an elite biomass production diatom.</title>
        <authorList>
            <person name="Oliver A."/>
            <person name="Podell S."/>
            <person name="Pinowska A."/>
            <person name="Traller J.C."/>
            <person name="Smith S.R."/>
            <person name="McClure R."/>
            <person name="Beliaev A."/>
            <person name="Bohutskyi P."/>
            <person name="Hill E.A."/>
            <person name="Rabines A."/>
            <person name="Zheng H."/>
            <person name="Allen L.Z."/>
            <person name="Kuo A."/>
            <person name="Grigoriev I.V."/>
            <person name="Allen A.E."/>
            <person name="Hazlebeck D."/>
            <person name="Allen E.E."/>
        </authorList>
    </citation>
    <scope>NUCLEOTIDE SEQUENCE</scope>
    <source>
        <strain evidence="2">Hildebrandi</strain>
    </source>
</reference>
<proteinExistence type="predicted"/>
<name>A0A9K3KXF9_9STRA</name>
<feature type="region of interest" description="Disordered" evidence="1">
    <location>
        <begin position="351"/>
        <end position="567"/>
    </location>
</feature>
<sequence length="637" mass="71874">MAKSEQARERGFMFLNFLISRVTREKPDVLEDAQYIINLHRGQHAGYKNFAVVMQQLNLLVGEEYWSAIYFEFLRAQTTHSLTEKAGGPKTHHRHVQAEQEQQKRQQQNIKPEVTRSMANGKPGEVIDLTDSIDAEEKYPIHAKMVDLRVGGGKEGVISPQVTGMKNRSAREDTVATDIKQVVDKSSIQARVTQPSVTFQRPNFPAQFRFQHGGVSPRKEVLFMAQLEPPPGKPHFPLLPGTPFHPPTRQANSPRKPPSPAADAQGGRHYSLLSRMQRQVKDDTSRSMVYVHNTLSNLQHQNTYLHQQALSIIEECLRRSSNQEIGYEFVANAVCERLKALILLGDSSVVNASNFGPTNQTNEIRCERPQRETVLSRETINHSIPPPQLFQSHQENKKQEGAKKQPYTQSTPKQHDDEQDGQTNDEKSPSPSSLNYSPSSLSPPSRRRSSSPRSPLLHRLGERRNKTSLFSPKCPRGSDRPYSPRSPLISRDSCSSSDVSTDSSRRNHRSRAPKLPTRGRSVLRKKRQWPSSSSSDSDSDRTRMYTSSGSSVEHTEGNFRSRSSLAFKRRKMVPTKKLDIIVGAATTTTKKKSQTQKESKSTDEMVVEDKQLIKNEPRVSPVSFEEAASKQKEVDEE</sequence>
<dbReference type="AlphaFoldDB" id="A0A9K3KXF9"/>
<protein>
    <submittedName>
        <fullName evidence="2">Uncharacterized protein</fullName>
    </submittedName>
</protein>
<feature type="region of interest" description="Disordered" evidence="1">
    <location>
        <begin position="82"/>
        <end position="126"/>
    </location>
</feature>
<feature type="compositionally biased region" description="Basic and acidic residues" evidence="1">
    <location>
        <begin position="627"/>
        <end position="637"/>
    </location>
</feature>
<comment type="caution">
    <text evidence="2">The sequence shown here is derived from an EMBL/GenBank/DDBJ whole genome shotgun (WGS) entry which is preliminary data.</text>
</comment>
<feature type="compositionally biased region" description="Basic and acidic residues" evidence="1">
    <location>
        <begin position="364"/>
        <end position="375"/>
    </location>
</feature>
<evidence type="ECO:0000313" key="3">
    <source>
        <dbReference type="Proteomes" id="UP000693970"/>
    </source>
</evidence>
<evidence type="ECO:0000313" key="2">
    <source>
        <dbReference type="EMBL" id="KAG7350988.1"/>
    </source>
</evidence>
<reference evidence="2" key="2">
    <citation type="submission" date="2021-04" db="EMBL/GenBank/DDBJ databases">
        <authorList>
            <person name="Podell S."/>
        </authorList>
    </citation>
    <scope>NUCLEOTIDE SEQUENCE</scope>
    <source>
        <strain evidence="2">Hildebrandi</strain>
    </source>
</reference>
<dbReference type="EMBL" id="JAGRRH010000018">
    <property type="protein sequence ID" value="KAG7350988.1"/>
    <property type="molecule type" value="Genomic_DNA"/>
</dbReference>
<gene>
    <name evidence="2" type="ORF">IV203_010348</name>
</gene>